<evidence type="ECO:0000256" key="2">
    <source>
        <dbReference type="SAM" id="Phobius"/>
    </source>
</evidence>
<reference evidence="3 4" key="1">
    <citation type="submission" date="2024-09" db="EMBL/GenBank/DDBJ databases">
        <authorList>
            <person name="Sun Q."/>
            <person name="Mori K."/>
        </authorList>
    </citation>
    <scope>NUCLEOTIDE SEQUENCE [LARGE SCALE GENOMIC DNA]</scope>
    <source>
        <strain evidence="3 4">TBRC 2205</strain>
    </source>
</reference>
<keyword evidence="4" id="KW-1185">Reference proteome</keyword>
<gene>
    <name evidence="3" type="ORF">ACFFHU_20260</name>
</gene>
<feature type="region of interest" description="Disordered" evidence="1">
    <location>
        <begin position="156"/>
        <end position="186"/>
    </location>
</feature>
<feature type="compositionally biased region" description="Low complexity" evidence="1">
    <location>
        <begin position="159"/>
        <end position="171"/>
    </location>
</feature>
<evidence type="ECO:0000313" key="4">
    <source>
        <dbReference type="Proteomes" id="UP001589894"/>
    </source>
</evidence>
<proteinExistence type="predicted"/>
<keyword evidence="2" id="KW-0472">Membrane</keyword>
<dbReference type="Proteomes" id="UP001589894">
    <property type="component" value="Unassembled WGS sequence"/>
</dbReference>
<dbReference type="EMBL" id="JBHLUE010000016">
    <property type="protein sequence ID" value="MFC0566459.1"/>
    <property type="molecule type" value="Genomic_DNA"/>
</dbReference>
<organism evidence="3 4">
    <name type="scientific">Plantactinospora siamensis</name>
    <dbReference type="NCBI Taxonomy" id="555372"/>
    <lineage>
        <taxon>Bacteria</taxon>
        <taxon>Bacillati</taxon>
        <taxon>Actinomycetota</taxon>
        <taxon>Actinomycetes</taxon>
        <taxon>Micromonosporales</taxon>
        <taxon>Micromonosporaceae</taxon>
        <taxon>Plantactinospora</taxon>
    </lineage>
</organism>
<feature type="transmembrane region" description="Helical" evidence="2">
    <location>
        <begin position="12"/>
        <end position="38"/>
    </location>
</feature>
<keyword evidence="2" id="KW-0812">Transmembrane</keyword>
<sequence length="186" mass="19741">MRVPPRIRKTLLTAHVATSVGWLGVDLALLTLGIAGLAGADRDVVYPAAALLATLLFAPLSGAVWLIGVLNALLTPWGLVRHRWVVVKLLITSAMLGLVLFVLLPAVRGLGELGGAAPMRSRIDLVVPPSVSSSLLIFMTAVSSFKPWGRTRRGRRNVRAAAPVRPDAAGPPAEPVARDRGVLYRP</sequence>
<feature type="transmembrane region" description="Helical" evidence="2">
    <location>
        <begin position="85"/>
        <end position="106"/>
    </location>
</feature>
<keyword evidence="2" id="KW-1133">Transmembrane helix</keyword>
<evidence type="ECO:0008006" key="5">
    <source>
        <dbReference type="Google" id="ProtNLM"/>
    </source>
</evidence>
<evidence type="ECO:0000313" key="3">
    <source>
        <dbReference type="EMBL" id="MFC0566459.1"/>
    </source>
</evidence>
<feature type="transmembrane region" description="Helical" evidence="2">
    <location>
        <begin position="126"/>
        <end position="145"/>
    </location>
</feature>
<evidence type="ECO:0000256" key="1">
    <source>
        <dbReference type="SAM" id="MobiDB-lite"/>
    </source>
</evidence>
<dbReference type="RefSeq" id="WP_377341101.1">
    <property type="nucleotide sequence ID" value="NZ_JBHLUE010000016.1"/>
</dbReference>
<feature type="transmembrane region" description="Helical" evidence="2">
    <location>
        <begin position="44"/>
        <end position="73"/>
    </location>
</feature>
<comment type="caution">
    <text evidence="3">The sequence shown here is derived from an EMBL/GenBank/DDBJ whole genome shotgun (WGS) entry which is preliminary data.</text>
</comment>
<name>A0ABV6P0A2_9ACTN</name>
<protein>
    <recommendedName>
        <fullName evidence="5">DUF2269 domain-containing protein</fullName>
    </recommendedName>
</protein>
<accession>A0ABV6P0A2</accession>
<feature type="compositionally biased region" description="Basic and acidic residues" evidence="1">
    <location>
        <begin position="176"/>
        <end position="186"/>
    </location>
</feature>